<dbReference type="SUPFAM" id="SSF56801">
    <property type="entry name" value="Acetyl-CoA synthetase-like"/>
    <property type="match status" value="1"/>
</dbReference>
<name>A0ABM0MTI2_SACKO</name>
<gene>
    <name evidence="3" type="primary">LOC100378783</name>
</gene>
<dbReference type="InterPro" id="IPR042099">
    <property type="entry name" value="ANL_N_sf"/>
</dbReference>
<accession>A0ABM0MTI2</accession>
<sequence>MEKVKLTRSYYHHPSNVQLHGHPIGTVFQQTVNKYREKEALIFPEDNVRITFDDLNKRSNEFAGGLIKLGLQHGDRLGVWSDNHLEWAIVHLAAAKIGLPVVHLQVGFRAHQLVPLLDKTKCTALVMGLASRDLFTEIQEIVPELKDAKAGELQSTHTSTLRVVINLDAQCRPGTFKFNTILDLGKQLDPGKLLERMNKVEVDDLSAIFFTSGSTGTPKAIVHTHGTQINKYIVLFGSGLVDDHCSKSFMTSPFAHLGGADCGLIIPAISGATAVIGSPKMEASDIIKILIDEQIESLFLLPHLMFDIINFCRIEQLSFPSLKTAYTGGSMMPDRLLKSVSEVLKAKVYRAYGSTEAGGVLMHRTDSPLELTISKDGFPSVGCEVKVVDATGRIVPVNMCGELWARNSFLFLYYLGDSEKTKEVKTPDGWYRTGDLAVMNEQSYCRIVGRKTDTIIRAALNIYPAEIENVLIQHPKVKMVQVVPIADERLHQEVRAELHKDTK</sequence>
<dbReference type="Gene3D" id="3.40.50.12780">
    <property type="entry name" value="N-terminal domain of ligase-like"/>
    <property type="match status" value="1"/>
</dbReference>
<dbReference type="InterPro" id="IPR045851">
    <property type="entry name" value="AMP-bd_C_sf"/>
</dbReference>
<feature type="domain" description="AMP-dependent synthetase/ligase" evidence="1">
    <location>
        <begin position="28"/>
        <end position="415"/>
    </location>
</feature>
<organism evidence="2 3">
    <name type="scientific">Saccoglossus kowalevskii</name>
    <name type="common">Acorn worm</name>
    <dbReference type="NCBI Taxonomy" id="10224"/>
    <lineage>
        <taxon>Eukaryota</taxon>
        <taxon>Metazoa</taxon>
        <taxon>Hemichordata</taxon>
        <taxon>Enteropneusta</taxon>
        <taxon>Harrimaniidae</taxon>
        <taxon>Saccoglossus</taxon>
    </lineage>
</organism>
<dbReference type="InterPro" id="IPR020845">
    <property type="entry name" value="AMP-binding_CS"/>
</dbReference>
<dbReference type="Pfam" id="PF00501">
    <property type="entry name" value="AMP-binding"/>
    <property type="match status" value="1"/>
</dbReference>
<evidence type="ECO:0000313" key="3">
    <source>
        <dbReference type="RefSeq" id="XP_006823323.1"/>
    </source>
</evidence>
<reference evidence="3" key="1">
    <citation type="submission" date="2025-08" db="UniProtKB">
        <authorList>
            <consortium name="RefSeq"/>
        </authorList>
    </citation>
    <scope>IDENTIFICATION</scope>
    <source>
        <tissue evidence="3">Testes</tissue>
    </source>
</reference>
<proteinExistence type="predicted"/>
<dbReference type="CDD" id="cd04433">
    <property type="entry name" value="AFD_class_I"/>
    <property type="match status" value="1"/>
</dbReference>
<protein>
    <submittedName>
        <fullName evidence="3">Acyl-CoA synthetase family member 2, mitochondrial-like</fullName>
    </submittedName>
</protein>
<dbReference type="Proteomes" id="UP000694865">
    <property type="component" value="Unplaced"/>
</dbReference>
<dbReference type="PANTHER" id="PTHR42814">
    <property type="entry name" value="AMP-BINDING DOMAIN-CONTAINING PROTEIN"/>
    <property type="match status" value="1"/>
</dbReference>
<dbReference type="GeneID" id="100378783"/>
<dbReference type="RefSeq" id="XP_006823323.1">
    <property type="nucleotide sequence ID" value="XM_006823260.1"/>
</dbReference>
<keyword evidence="2" id="KW-1185">Reference proteome</keyword>
<dbReference type="Gene3D" id="3.30.300.30">
    <property type="match status" value="1"/>
</dbReference>
<evidence type="ECO:0000313" key="2">
    <source>
        <dbReference type="Proteomes" id="UP000694865"/>
    </source>
</evidence>
<evidence type="ECO:0000259" key="1">
    <source>
        <dbReference type="Pfam" id="PF00501"/>
    </source>
</evidence>
<dbReference type="PANTHER" id="PTHR42814:SF3">
    <property type="entry name" value="BETA-N-ACETYLHEXOSAMINIDASE"/>
    <property type="match status" value="1"/>
</dbReference>
<dbReference type="PROSITE" id="PS00455">
    <property type="entry name" value="AMP_BINDING"/>
    <property type="match status" value="1"/>
</dbReference>
<dbReference type="InterPro" id="IPR000873">
    <property type="entry name" value="AMP-dep_synth/lig_dom"/>
</dbReference>